<accession>A0AAD5QRZ6</accession>
<organism evidence="2 3">
    <name type="scientific">Parelaphostrongylus tenuis</name>
    <name type="common">Meningeal worm</name>
    <dbReference type="NCBI Taxonomy" id="148309"/>
    <lineage>
        <taxon>Eukaryota</taxon>
        <taxon>Metazoa</taxon>
        <taxon>Ecdysozoa</taxon>
        <taxon>Nematoda</taxon>
        <taxon>Chromadorea</taxon>
        <taxon>Rhabditida</taxon>
        <taxon>Rhabditina</taxon>
        <taxon>Rhabditomorpha</taxon>
        <taxon>Strongyloidea</taxon>
        <taxon>Metastrongylidae</taxon>
        <taxon>Parelaphostrongylus</taxon>
    </lineage>
</organism>
<protein>
    <submittedName>
        <fullName evidence="2">Uncharacterized protein</fullName>
    </submittedName>
</protein>
<dbReference type="AlphaFoldDB" id="A0AAD5QRZ6"/>
<comment type="caution">
    <text evidence="2">The sequence shown here is derived from an EMBL/GenBank/DDBJ whole genome shotgun (WGS) entry which is preliminary data.</text>
</comment>
<dbReference type="Proteomes" id="UP001196413">
    <property type="component" value="Unassembled WGS sequence"/>
</dbReference>
<evidence type="ECO:0000313" key="3">
    <source>
        <dbReference type="Proteomes" id="UP001196413"/>
    </source>
</evidence>
<evidence type="ECO:0000256" key="1">
    <source>
        <dbReference type="SAM" id="MobiDB-lite"/>
    </source>
</evidence>
<name>A0AAD5QRZ6_PARTN</name>
<sequence>MEVAIPIASQRSHRPDEGNQNDALTFLIRQSSQRFAMQQKRGLIVRPRQNYCQQLTERLKDILQNSVGTCNIQLACVARTFEIILSSQFRRINIDHKTEIGRSYCQKIR</sequence>
<gene>
    <name evidence="2" type="ORF">KIN20_022046</name>
</gene>
<proteinExistence type="predicted"/>
<reference evidence="2" key="1">
    <citation type="submission" date="2021-06" db="EMBL/GenBank/DDBJ databases">
        <title>Parelaphostrongylus tenuis whole genome reference sequence.</title>
        <authorList>
            <person name="Garwood T.J."/>
            <person name="Larsen P.A."/>
            <person name="Fountain-Jones N.M."/>
            <person name="Garbe J.R."/>
            <person name="Macchietto M.G."/>
            <person name="Kania S.A."/>
            <person name="Gerhold R.W."/>
            <person name="Richards J.E."/>
            <person name="Wolf T.M."/>
        </authorList>
    </citation>
    <scope>NUCLEOTIDE SEQUENCE</scope>
    <source>
        <strain evidence="2">MNPRO001-30</strain>
        <tissue evidence="2">Meninges</tissue>
    </source>
</reference>
<evidence type="ECO:0000313" key="2">
    <source>
        <dbReference type="EMBL" id="KAJ1362488.1"/>
    </source>
</evidence>
<keyword evidence="3" id="KW-1185">Reference proteome</keyword>
<feature type="region of interest" description="Disordered" evidence="1">
    <location>
        <begin position="1"/>
        <end position="20"/>
    </location>
</feature>
<dbReference type="EMBL" id="JAHQIW010004453">
    <property type="protein sequence ID" value="KAJ1362488.1"/>
    <property type="molecule type" value="Genomic_DNA"/>
</dbReference>